<evidence type="ECO:0000313" key="5">
    <source>
        <dbReference type="Proteomes" id="UP000050443"/>
    </source>
</evidence>
<gene>
    <name evidence="4" type="ORF">RC62_2836</name>
</gene>
<dbReference type="GO" id="GO:0005737">
    <property type="term" value="C:cytoplasm"/>
    <property type="evidence" value="ECO:0007669"/>
    <property type="project" value="TreeGrafter"/>
</dbReference>
<dbReference type="NCBIfam" id="TIGR00654">
    <property type="entry name" value="PhzF_family"/>
    <property type="match status" value="1"/>
</dbReference>
<dbReference type="InterPro" id="IPR003719">
    <property type="entry name" value="Phenazine_PhzF-like"/>
</dbReference>
<accession>A0A0Q0RYV9</accession>
<sequence>MKTYFVDSFTNEKFKGNPAAVCLPNTDLDSKTMQSIATEIGFSETAFIKQISDNTYSIRFFSPKTEIPLCGHATLASSKIVFDTTSFENIKFINADNVELFIAKEGNKIKMQFPVYETQETEVPQEMIDALGISEILDKRYSPKNNIILIEIKSAAELANLKPDFTALVNSYTGINGVLVTAVSDTEAFDFHYRYFWPWSGTNEDPVTGGVQTFLTKYWVQKLNKTKLNAYQSSSRTGTMSTELLEDKVFILGEAVTVLEGELKL</sequence>
<evidence type="ECO:0000256" key="1">
    <source>
        <dbReference type="ARBA" id="ARBA00008270"/>
    </source>
</evidence>
<dbReference type="PANTHER" id="PTHR13774:SF17">
    <property type="entry name" value="PHENAZINE BIOSYNTHESIS-LIKE DOMAIN-CONTAINING PROTEIN"/>
    <property type="match status" value="1"/>
</dbReference>
<dbReference type="Proteomes" id="UP000050443">
    <property type="component" value="Unassembled WGS sequence"/>
</dbReference>
<reference evidence="4 5" key="1">
    <citation type="submission" date="2014-09" db="EMBL/GenBank/DDBJ databases">
        <title>Genome sequence of Flavobacterium aquidurense RC62.</title>
        <authorList>
            <person name="Kim J.F."/>
            <person name="Kwak M.-J."/>
        </authorList>
    </citation>
    <scope>NUCLEOTIDE SEQUENCE [LARGE SCALE GENOMIC DNA]</scope>
    <source>
        <strain evidence="4 5">RC62</strain>
    </source>
</reference>
<feature type="active site" evidence="3">
    <location>
        <position position="44"/>
    </location>
</feature>
<dbReference type="SUPFAM" id="SSF54506">
    <property type="entry name" value="Diaminopimelate epimerase-like"/>
    <property type="match status" value="1"/>
</dbReference>
<organism evidence="4 5">
    <name type="scientific">Flavobacterium aquidurense</name>
    <dbReference type="NCBI Taxonomy" id="362413"/>
    <lineage>
        <taxon>Bacteria</taxon>
        <taxon>Pseudomonadati</taxon>
        <taxon>Bacteroidota</taxon>
        <taxon>Flavobacteriia</taxon>
        <taxon>Flavobacteriales</taxon>
        <taxon>Flavobacteriaceae</taxon>
        <taxon>Flavobacterium</taxon>
    </lineage>
</organism>
<dbReference type="Gene3D" id="3.10.310.10">
    <property type="entry name" value="Diaminopimelate Epimerase, Chain A, domain 1"/>
    <property type="match status" value="2"/>
</dbReference>
<comment type="caution">
    <text evidence="4">The sequence shown here is derived from an EMBL/GenBank/DDBJ whole genome shotgun (WGS) entry which is preliminary data.</text>
</comment>
<dbReference type="EMBL" id="JRLF01000015">
    <property type="protein sequence ID" value="KQB37670.1"/>
    <property type="molecule type" value="Genomic_DNA"/>
</dbReference>
<evidence type="ECO:0000256" key="2">
    <source>
        <dbReference type="ARBA" id="ARBA00023235"/>
    </source>
</evidence>
<comment type="similarity">
    <text evidence="1">Belongs to the PhzF family.</text>
</comment>
<proteinExistence type="inferred from homology"/>
<dbReference type="Pfam" id="PF02567">
    <property type="entry name" value="PhzC-PhzF"/>
    <property type="match status" value="1"/>
</dbReference>
<evidence type="ECO:0000256" key="3">
    <source>
        <dbReference type="PIRSR" id="PIRSR016184-1"/>
    </source>
</evidence>
<dbReference type="GO" id="GO:0016853">
    <property type="term" value="F:isomerase activity"/>
    <property type="evidence" value="ECO:0007669"/>
    <property type="project" value="UniProtKB-KW"/>
</dbReference>
<name>A0A0Q0RYV9_9FLAO</name>
<dbReference type="PIRSF" id="PIRSF016184">
    <property type="entry name" value="PhzC_PhzF"/>
    <property type="match status" value="1"/>
</dbReference>
<dbReference type="AlphaFoldDB" id="A0A0Q0RYV9"/>
<evidence type="ECO:0000313" key="4">
    <source>
        <dbReference type="EMBL" id="KQB37670.1"/>
    </source>
</evidence>
<dbReference type="OrthoDB" id="9788221at2"/>
<dbReference type="PANTHER" id="PTHR13774">
    <property type="entry name" value="PHENAZINE BIOSYNTHESIS PROTEIN"/>
    <property type="match status" value="1"/>
</dbReference>
<dbReference type="PATRIC" id="fig|362413.3.peg.2786"/>
<keyword evidence="2" id="KW-0413">Isomerase</keyword>
<dbReference type="RefSeq" id="WP_055098400.1">
    <property type="nucleotide sequence ID" value="NZ_JRLF01000015.1"/>
</dbReference>
<dbReference type="STRING" id="362413.RC62_2836"/>
<protein>
    <submittedName>
        <fullName evidence="4">Phenazine biosynthesis protein PhzF family</fullName>
    </submittedName>
</protein>